<dbReference type="EMBL" id="CP058649">
    <property type="protein sequence ID" value="QUI21719.1"/>
    <property type="molecule type" value="Genomic_DNA"/>
</dbReference>
<dbReference type="InterPro" id="IPR014535">
    <property type="entry name" value="Hpre_diP_synt_I"/>
</dbReference>
<feature type="transmembrane region" description="Helical" evidence="1">
    <location>
        <begin position="116"/>
        <end position="139"/>
    </location>
</feature>
<dbReference type="Proteomes" id="UP000683246">
    <property type="component" value="Chromosome"/>
</dbReference>
<protein>
    <submittedName>
        <fullName evidence="2">Gx transporter family protein</fullName>
    </submittedName>
</protein>
<reference evidence="2" key="1">
    <citation type="submission" date="2020-07" db="EMBL/GenBank/DDBJ databases">
        <title>Vallitalea pronyensis genome.</title>
        <authorList>
            <person name="Postec A."/>
        </authorList>
    </citation>
    <scope>NUCLEOTIDE SEQUENCE</scope>
    <source>
        <strain evidence="2">FatNI3</strain>
    </source>
</reference>
<keyword evidence="1" id="KW-1133">Transmembrane helix</keyword>
<gene>
    <name evidence="2" type="ORF">HZI73_05150</name>
</gene>
<evidence type="ECO:0000313" key="2">
    <source>
        <dbReference type="EMBL" id="QUI21719.1"/>
    </source>
</evidence>
<dbReference type="AlphaFoldDB" id="A0A8J8SFV2"/>
<name>A0A8J8SFV2_9FIRM</name>
<dbReference type="RefSeq" id="WP_212697190.1">
    <property type="nucleotide sequence ID" value="NZ_CP058649.1"/>
</dbReference>
<proteinExistence type="predicted"/>
<evidence type="ECO:0000256" key="1">
    <source>
        <dbReference type="SAM" id="Phobius"/>
    </source>
</evidence>
<dbReference type="PIRSF" id="PIRSF027391">
    <property type="entry name" value="Hpre_diP_synt_I"/>
    <property type="match status" value="1"/>
</dbReference>
<feature type="transmembrane region" description="Helical" evidence="1">
    <location>
        <begin position="74"/>
        <end position="104"/>
    </location>
</feature>
<organism evidence="2 3">
    <name type="scientific">Vallitalea pronyensis</name>
    <dbReference type="NCBI Taxonomy" id="1348613"/>
    <lineage>
        <taxon>Bacteria</taxon>
        <taxon>Bacillati</taxon>
        <taxon>Bacillota</taxon>
        <taxon>Clostridia</taxon>
        <taxon>Lachnospirales</taxon>
        <taxon>Vallitaleaceae</taxon>
        <taxon>Vallitalea</taxon>
    </lineage>
</organism>
<evidence type="ECO:0000313" key="3">
    <source>
        <dbReference type="Proteomes" id="UP000683246"/>
    </source>
</evidence>
<keyword evidence="1" id="KW-0472">Membrane</keyword>
<dbReference type="Gene3D" id="1.10.1760.20">
    <property type="match status" value="1"/>
</dbReference>
<feature type="transmembrane region" description="Helical" evidence="1">
    <location>
        <begin position="13"/>
        <end position="32"/>
    </location>
</feature>
<dbReference type="Pfam" id="PF07456">
    <property type="entry name" value="Hpre_diP_synt_I"/>
    <property type="match status" value="1"/>
</dbReference>
<keyword evidence="3" id="KW-1185">Reference proteome</keyword>
<keyword evidence="1" id="KW-0812">Transmembrane</keyword>
<accession>A0A8J8SFV2</accession>
<dbReference type="KEGG" id="vpy:HZI73_05150"/>
<sequence>MPYPNRIKQLSKVQKMVFIAMLIAFALVLSYVERSFGVILPIPGVKLGLANIVTLASLYLLTFHEALLLVMLRVILNCFFVGFQTFWFSLSGGLLSLVVMYCLLRIGKEKVSTIGVSVVGAVNHNIGQLIVIAIITNSVDVAASYFPVLAVSGIITGVLVGITVGYLLPYLNRLFR</sequence>
<dbReference type="InterPro" id="IPR010898">
    <property type="entry name" value="Hpre_diP_synth_I"/>
</dbReference>
<feature type="transmembrane region" description="Helical" evidence="1">
    <location>
        <begin position="145"/>
        <end position="168"/>
    </location>
</feature>